<dbReference type="EC" id="6.2.1.1" evidence="3 8"/>
<sequence>MAASLVPKAPVVAEAHEVDTYHPPEKMLAKHPAKPHIANLEEYERLYKESIREPEKFWAREARALLTWQRDFQTVKSGSLEHGDAAWFLEGQLNASYNCVDRHAFKDPNRVAIIYEADEPGDGRTLTYGELLREVCKTAYVLKQMGVKKGDTVAIYLPMIPEALIAFLAITRIGAIHSVVFAGFSSDSLRDRVLDAECKVVITSDEGKRGGKLIGTKKIVDDALRQCPDVRHVLVYKRTGADVPFTAGRDLWWHEEVEKWPSYIAPEVMNAEDPLFLLYTSGSTGKPKGVMHSTAGYLLGAAATGKYVFDIHDGDRYFCGGDVGWITGHTYVVYAPLLLGVATVVFEGTPAYPNFSRYWDIIAKHKVTQFYVAPTALRLLKRAGDHYVKHDMKHLRVLGSVGEPIAAEVWKWYFEVVGQEEAQIVDTYWQTETGSHVITPLAGVTPTKPGSASLPFFGIEPAIIDPVSGEEVLGNDVEGVLAFKQAWPSMARTVWGSHKRYMDTYLNVYKGYYFTGDGAGRDHEGFYWIRGRVDDVVNVSGHRLSTAEIEAALIEHHAVAESAVVGVHDELTGQAVNAFVAIKDGNEVNDALRKELILQVRKSIGPFAAPKAVFIVPDLPKTRSGKIMRRILRKILAGEEDQLGDITTLSDPSVVDKIIAVAHEAKKK</sequence>
<dbReference type="NCBIfam" id="NF001208">
    <property type="entry name" value="PRK00174.1"/>
    <property type="match status" value="1"/>
</dbReference>
<evidence type="ECO:0000256" key="3">
    <source>
        <dbReference type="ARBA" id="ARBA00013275"/>
    </source>
</evidence>
<evidence type="ECO:0000256" key="8">
    <source>
        <dbReference type="RuleBase" id="RU361147"/>
    </source>
</evidence>
<dbReference type="GO" id="GO:0016208">
    <property type="term" value="F:AMP binding"/>
    <property type="evidence" value="ECO:0007669"/>
    <property type="project" value="InterPro"/>
</dbReference>
<dbReference type="FunFam" id="3.40.50.12780:FF:000001">
    <property type="entry name" value="Acetyl-coenzyme A synthetase"/>
    <property type="match status" value="1"/>
</dbReference>
<dbReference type="Pfam" id="PF16177">
    <property type="entry name" value="ACAS_N"/>
    <property type="match status" value="1"/>
</dbReference>
<accession>A0A162MUL0</accession>
<evidence type="ECO:0000256" key="1">
    <source>
        <dbReference type="ARBA" id="ARBA00000131"/>
    </source>
</evidence>
<evidence type="ECO:0000256" key="2">
    <source>
        <dbReference type="ARBA" id="ARBA00006432"/>
    </source>
</evidence>
<feature type="domain" description="AMP-binding enzyme C-terminal" evidence="10">
    <location>
        <begin position="548"/>
        <end position="626"/>
    </location>
</feature>
<comment type="caution">
    <text evidence="12">The sequence shown here is derived from an EMBL/GenBank/DDBJ whole genome shotgun (WGS) entry which is preliminary data.</text>
</comment>
<dbReference type="GO" id="GO:0005829">
    <property type="term" value="C:cytosol"/>
    <property type="evidence" value="ECO:0007669"/>
    <property type="project" value="TreeGrafter"/>
</dbReference>
<dbReference type="InterPro" id="IPR045851">
    <property type="entry name" value="AMP-bd_C_sf"/>
</dbReference>
<evidence type="ECO:0000313" key="13">
    <source>
        <dbReference type="Proteomes" id="UP000076874"/>
    </source>
</evidence>
<dbReference type="InterPro" id="IPR042099">
    <property type="entry name" value="ANL_N_sf"/>
</dbReference>
<reference evidence="12 13" key="1">
    <citation type="journal article" date="2016" name="Genome Biol. Evol.">
        <title>Divergent and convergent evolution of fungal pathogenicity.</title>
        <authorList>
            <person name="Shang Y."/>
            <person name="Xiao G."/>
            <person name="Zheng P."/>
            <person name="Cen K."/>
            <person name="Zhan S."/>
            <person name="Wang C."/>
        </authorList>
    </citation>
    <scope>NUCLEOTIDE SEQUENCE [LARGE SCALE GENOMIC DNA]</scope>
    <source>
        <strain evidence="12 13">RCEF 264</strain>
    </source>
</reference>
<protein>
    <recommendedName>
        <fullName evidence="7 8">Acetyl-coenzyme A synthetase</fullName>
        <ecNumber evidence="3 8">6.2.1.1</ecNumber>
    </recommendedName>
</protein>
<dbReference type="Proteomes" id="UP000076874">
    <property type="component" value="Unassembled WGS sequence"/>
</dbReference>
<gene>
    <name evidence="12" type="ORF">SPI_01756</name>
</gene>
<dbReference type="Pfam" id="PF00501">
    <property type="entry name" value="AMP-binding"/>
    <property type="match status" value="1"/>
</dbReference>
<dbReference type="PANTHER" id="PTHR24095:SF14">
    <property type="entry name" value="ACETYL-COENZYME A SYNTHETASE 1"/>
    <property type="match status" value="1"/>
</dbReference>
<evidence type="ECO:0000256" key="7">
    <source>
        <dbReference type="ARBA" id="ARBA00073617"/>
    </source>
</evidence>
<dbReference type="CDD" id="cd05966">
    <property type="entry name" value="ACS"/>
    <property type="match status" value="1"/>
</dbReference>
<evidence type="ECO:0000256" key="4">
    <source>
        <dbReference type="ARBA" id="ARBA00022598"/>
    </source>
</evidence>
<dbReference type="AlphaFoldDB" id="A0A162MUL0"/>
<feature type="domain" description="Acetyl-coenzyme A synthetase N-terminal" evidence="11">
    <location>
        <begin position="43"/>
        <end position="99"/>
    </location>
</feature>
<comment type="similarity">
    <text evidence="2 8">Belongs to the ATP-dependent AMP-binding enzyme family.</text>
</comment>
<dbReference type="PROSITE" id="PS00455">
    <property type="entry name" value="AMP_BINDING"/>
    <property type="match status" value="1"/>
</dbReference>
<dbReference type="GO" id="GO:0005524">
    <property type="term" value="F:ATP binding"/>
    <property type="evidence" value="ECO:0007669"/>
    <property type="project" value="UniProtKB-UniRule"/>
</dbReference>
<dbReference type="STRING" id="1081102.A0A162MUL0"/>
<keyword evidence="4 8" id="KW-0436">Ligase</keyword>
<dbReference type="SUPFAM" id="SSF56801">
    <property type="entry name" value="Acetyl-CoA synthetase-like"/>
    <property type="match status" value="1"/>
</dbReference>
<dbReference type="InterPro" id="IPR020845">
    <property type="entry name" value="AMP-binding_CS"/>
</dbReference>
<dbReference type="InterPro" id="IPR000873">
    <property type="entry name" value="AMP-dep_synth/lig_dom"/>
</dbReference>
<comment type="catalytic activity">
    <reaction evidence="1 8">
        <text>acetate + ATP + CoA = acetyl-CoA + AMP + diphosphate</text>
        <dbReference type="Rhea" id="RHEA:23176"/>
        <dbReference type="ChEBI" id="CHEBI:30089"/>
        <dbReference type="ChEBI" id="CHEBI:30616"/>
        <dbReference type="ChEBI" id="CHEBI:33019"/>
        <dbReference type="ChEBI" id="CHEBI:57287"/>
        <dbReference type="ChEBI" id="CHEBI:57288"/>
        <dbReference type="ChEBI" id="CHEBI:456215"/>
        <dbReference type="EC" id="6.2.1.1"/>
    </reaction>
</comment>
<evidence type="ECO:0000256" key="5">
    <source>
        <dbReference type="ARBA" id="ARBA00022741"/>
    </source>
</evidence>
<dbReference type="EMBL" id="AZHD01000002">
    <property type="protein sequence ID" value="OAA67180.1"/>
    <property type="molecule type" value="Genomic_DNA"/>
</dbReference>
<evidence type="ECO:0000259" key="9">
    <source>
        <dbReference type="Pfam" id="PF00501"/>
    </source>
</evidence>
<evidence type="ECO:0000313" key="12">
    <source>
        <dbReference type="EMBL" id="OAA67180.1"/>
    </source>
</evidence>
<dbReference type="PANTHER" id="PTHR24095">
    <property type="entry name" value="ACETYL-COENZYME A SYNTHETASE"/>
    <property type="match status" value="1"/>
</dbReference>
<feature type="domain" description="AMP-dependent synthetase/ligase" evidence="9">
    <location>
        <begin position="101"/>
        <end position="486"/>
    </location>
</feature>
<evidence type="ECO:0000256" key="6">
    <source>
        <dbReference type="ARBA" id="ARBA00022840"/>
    </source>
</evidence>
<dbReference type="GO" id="GO:0003987">
    <property type="term" value="F:acetate-CoA ligase activity"/>
    <property type="evidence" value="ECO:0007669"/>
    <property type="project" value="UniProtKB-UniRule"/>
</dbReference>
<keyword evidence="5 8" id="KW-0547">Nucleotide-binding</keyword>
<keyword evidence="6 8" id="KW-0067">ATP-binding</keyword>
<organism evidence="12 13">
    <name type="scientific">Niveomyces insectorum RCEF 264</name>
    <dbReference type="NCBI Taxonomy" id="1081102"/>
    <lineage>
        <taxon>Eukaryota</taxon>
        <taxon>Fungi</taxon>
        <taxon>Dikarya</taxon>
        <taxon>Ascomycota</taxon>
        <taxon>Pezizomycotina</taxon>
        <taxon>Sordariomycetes</taxon>
        <taxon>Hypocreomycetidae</taxon>
        <taxon>Hypocreales</taxon>
        <taxon>Cordycipitaceae</taxon>
        <taxon>Niveomyces</taxon>
    </lineage>
</organism>
<name>A0A162MUL0_9HYPO</name>
<evidence type="ECO:0000259" key="11">
    <source>
        <dbReference type="Pfam" id="PF16177"/>
    </source>
</evidence>
<evidence type="ECO:0000259" key="10">
    <source>
        <dbReference type="Pfam" id="PF13193"/>
    </source>
</evidence>
<dbReference type="FunFam" id="3.30.300.30:FF:000004">
    <property type="entry name" value="Acetyl-coenzyme A synthetase"/>
    <property type="match status" value="1"/>
</dbReference>
<dbReference type="InterPro" id="IPR025110">
    <property type="entry name" value="AMP-bd_C"/>
</dbReference>
<dbReference type="NCBIfam" id="TIGR02188">
    <property type="entry name" value="Ac_CoA_lig_AcsA"/>
    <property type="match status" value="1"/>
</dbReference>
<keyword evidence="13" id="KW-1185">Reference proteome</keyword>
<dbReference type="GO" id="GO:0019427">
    <property type="term" value="P:acetyl-CoA biosynthetic process from acetate"/>
    <property type="evidence" value="ECO:0007669"/>
    <property type="project" value="InterPro"/>
</dbReference>
<dbReference type="InterPro" id="IPR032387">
    <property type="entry name" value="ACAS_N"/>
</dbReference>
<dbReference type="Gene3D" id="3.40.50.12780">
    <property type="entry name" value="N-terminal domain of ligase-like"/>
    <property type="match status" value="1"/>
</dbReference>
<dbReference type="OrthoDB" id="1706066at2759"/>
<dbReference type="InterPro" id="IPR011904">
    <property type="entry name" value="Ac_CoA_lig"/>
</dbReference>
<dbReference type="Pfam" id="PF13193">
    <property type="entry name" value="AMP-binding_C"/>
    <property type="match status" value="1"/>
</dbReference>
<proteinExistence type="inferred from homology"/>
<dbReference type="Gene3D" id="3.30.300.30">
    <property type="match status" value="1"/>
</dbReference>